<dbReference type="AlphaFoldDB" id="A0A846U750"/>
<dbReference type="InterPro" id="IPR010178">
    <property type="entry name" value="Lit"/>
</dbReference>
<proteinExistence type="predicted"/>
<dbReference type="Pfam" id="PF07314">
    <property type="entry name" value="Lit"/>
    <property type="match status" value="1"/>
</dbReference>
<feature type="transmembrane region" description="Helical" evidence="2">
    <location>
        <begin position="151"/>
        <end position="173"/>
    </location>
</feature>
<keyword evidence="4" id="KW-1185">Reference proteome</keyword>
<organism evidence="3 4">
    <name type="scientific">Kocuria subflava</name>
    <dbReference type="NCBI Taxonomy" id="1736139"/>
    <lineage>
        <taxon>Bacteria</taxon>
        <taxon>Bacillati</taxon>
        <taxon>Actinomycetota</taxon>
        <taxon>Actinomycetes</taxon>
        <taxon>Micrococcales</taxon>
        <taxon>Micrococcaceae</taxon>
        <taxon>Kocuria</taxon>
    </lineage>
</organism>
<evidence type="ECO:0000256" key="1">
    <source>
        <dbReference type="SAM" id="MobiDB-lite"/>
    </source>
</evidence>
<feature type="transmembrane region" description="Helical" evidence="2">
    <location>
        <begin position="61"/>
        <end position="87"/>
    </location>
</feature>
<feature type="region of interest" description="Disordered" evidence="1">
    <location>
        <begin position="1"/>
        <end position="40"/>
    </location>
</feature>
<feature type="transmembrane region" description="Helical" evidence="2">
    <location>
        <begin position="185"/>
        <end position="208"/>
    </location>
</feature>
<feature type="transmembrane region" description="Helical" evidence="2">
    <location>
        <begin position="241"/>
        <end position="263"/>
    </location>
</feature>
<sequence>MRAVGPDGNPASATSTHRGAVGPWEDNPEPAGSRSATDQAGAFRDDHDAEAATGLRLLTRFLVGLAVPLGLLAVAVRLVASPVFLWIEYNRPGFPDDPYGFGPGQRMSLGSHGVDYILNWAPPSFLGDVRTANGLAWFRPEEISHMTDVKYVMQLGLAAAVGVVLVALVAVVLRRRRDAAGLIRAAMRGAWVTIAALAVLAVVGMLSWEWFFTTFHSLFFADGTWTFSLSDTLIRLYPTQFWIDAAATVALLTVAGCAAVILWGRRALRRRVC</sequence>
<dbReference type="EMBL" id="JAAVUN010000008">
    <property type="protein sequence ID" value="NKE09446.1"/>
    <property type="molecule type" value="Genomic_DNA"/>
</dbReference>
<accession>A0A846U750</accession>
<reference evidence="3 4" key="1">
    <citation type="submission" date="2020-02" db="EMBL/GenBank/DDBJ databases">
        <authorList>
            <person name="Sun Q."/>
        </authorList>
    </citation>
    <scope>NUCLEOTIDE SEQUENCE [LARGE SCALE GENOMIC DNA]</scope>
    <source>
        <strain evidence="3 4">YIM 13062</strain>
    </source>
</reference>
<evidence type="ECO:0000313" key="3">
    <source>
        <dbReference type="EMBL" id="NKE09446.1"/>
    </source>
</evidence>
<keyword evidence="2" id="KW-0812">Transmembrane</keyword>
<gene>
    <name evidence="3" type="ORF">GTW58_05725</name>
</gene>
<evidence type="ECO:0000313" key="4">
    <source>
        <dbReference type="Proteomes" id="UP000521379"/>
    </source>
</evidence>
<name>A0A846U750_9MICC</name>
<protein>
    <submittedName>
        <fullName evidence="3">DUF1461 domain-containing protein</fullName>
    </submittedName>
</protein>
<comment type="caution">
    <text evidence="3">The sequence shown here is derived from an EMBL/GenBank/DDBJ whole genome shotgun (WGS) entry which is preliminary data.</text>
</comment>
<dbReference type="Proteomes" id="UP000521379">
    <property type="component" value="Unassembled WGS sequence"/>
</dbReference>
<keyword evidence="2" id="KW-0472">Membrane</keyword>
<evidence type="ECO:0000256" key="2">
    <source>
        <dbReference type="SAM" id="Phobius"/>
    </source>
</evidence>
<keyword evidence="2" id="KW-1133">Transmembrane helix</keyword>